<comment type="caution">
    <text evidence="15">The sequence shown here is derived from an EMBL/GenBank/DDBJ whole genome shotgun (WGS) entry which is preliminary data.</text>
</comment>
<accession>A0A271IW70</accession>
<feature type="domain" description="TonB-dependent receptor plug" evidence="14">
    <location>
        <begin position="130"/>
        <end position="224"/>
    </location>
</feature>
<evidence type="ECO:0000256" key="12">
    <source>
        <dbReference type="SAM" id="SignalP"/>
    </source>
</evidence>
<evidence type="ECO:0000256" key="11">
    <source>
        <dbReference type="RuleBase" id="RU003357"/>
    </source>
</evidence>
<gene>
    <name evidence="15" type="ORF">BSZ37_02370</name>
</gene>
<evidence type="ECO:0008006" key="17">
    <source>
        <dbReference type="Google" id="ProtNLM"/>
    </source>
</evidence>
<evidence type="ECO:0000256" key="7">
    <source>
        <dbReference type="ARBA" id="ARBA00023136"/>
    </source>
</evidence>
<dbReference type="PANTHER" id="PTHR30069:SF29">
    <property type="entry name" value="HEMOGLOBIN AND HEMOGLOBIN-HAPTOGLOBIN-BINDING PROTEIN 1-RELATED"/>
    <property type="match status" value="1"/>
</dbReference>
<dbReference type="SUPFAM" id="SSF49464">
    <property type="entry name" value="Carboxypeptidase regulatory domain-like"/>
    <property type="match status" value="1"/>
</dbReference>
<feature type="domain" description="TonB-dependent receptor-like beta-barrel" evidence="13">
    <location>
        <begin position="369"/>
        <end position="847"/>
    </location>
</feature>
<evidence type="ECO:0000256" key="10">
    <source>
        <dbReference type="PROSITE-ProRule" id="PRU01360"/>
    </source>
</evidence>
<evidence type="ECO:0000256" key="6">
    <source>
        <dbReference type="ARBA" id="ARBA00023077"/>
    </source>
</evidence>
<keyword evidence="5 12" id="KW-0732">Signal</keyword>
<proteinExistence type="inferred from homology"/>
<dbReference type="PANTHER" id="PTHR30069">
    <property type="entry name" value="TONB-DEPENDENT OUTER MEMBRANE RECEPTOR"/>
    <property type="match status" value="1"/>
</dbReference>
<keyword evidence="6 11" id="KW-0798">TonB box</keyword>
<dbReference type="RefSeq" id="WP_095509003.1">
    <property type="nucleotide sequence ID" value="NZ_MQWD01000001.1"/>
</dbReference>
<evidence type="ECO:0000256" key="2">
    <source>
        <dbReference type="ARBA" id="ARBA00022448"/>
    </source>
</evidence>
<dbReference type="SUPFAM" id="SSF56935">
    <property type="entry name" value="Porins"/>
    <property type="match status" value="1"/>
</dbReference>
<dbReference type="Gene3D" id="2.170.130.10">
    <property type="entry name" value="TonB-dependent receptor, plug domain"/>
    <property type="match status" value="1"/>
</dbReference>
<name>A0A271IW70_9BACT</name>
<dbReference type="InterPro" id="IPR012910">
    <property type="entry name" value="Plug_dom"/>
</dbReference>
<evidence type="ECO:0000256" key="1">
    <source>
        <dbReference type="ARBA" id="ARBA00004571"/>
    </source>
</evidence>
<evidence type="ECO:0000256" key="4">
    <source>
        <dbReference type="ARBA" id="ARBA00022692"/>
    </source>
</evidence>
<evidence type="ECO:0000256" key="8">
    <source>
        <dbReference type="ARBA" id="ARBA00023170"/>
    </source>
</evidence>
<dbReference type="InterPro" id="IPR000531">
    <property type="entry name" value="Beta-barrel_TonB"/>
</dbReference>
<evidence type="ECO:0000256" key="5">
    <source>
        <dbReference type="ARBA" id="ARBA00022729"/>
    </source>
</evidence>
<protein>
    <recommendedName>
        <fullName evidence="17">TonB-dependent receptor plug domain-containing protein</fullName>
    </recommendedName>
</protein>
<evidence type="ECO:0000256" key="3">
    <source>
        <dbReference type="ARBA" id="ARBA00022452"/>
    </source>
</evidence>
<keyword evidence="9 10" id="KW-0998">Cell outer membrane</keyword>
<evidence type="ECO:0000259" key="14">
    <source>
        <dbReference type="Pfam" id="PF07715"/>
    </source>
</evidence>
<keyword evidence="3 10" id="KW-1134">Transmembrane beta strand</keyword>
<dbReference type="Pfam" id="PF13715">
    <property type="entry name" value="CarbopepD_reg_2"/>
    <property type="match status" value="1"/>
</dbReference>
<dbReference type="Gene3D" id="2.60.40.1120">
    <property type="entry name" value="Carboxypeptidase-like, regulatory domain"/>
    <property type="match status" value="1"/>
</dbReference>
<feature type="signal peptide" evidence="12">
    <location>
        <begin position="1"/>
        <end position="20"/>
    </location>
</feature>
<dbReference type="Proteomes" id="UP000216339">
    <property type="component" value="Unassembled WGS sequence"/>
</dbReference>
<keyword evidence="8" id="KW-0675">Receptor</keyword>
<dbReference type="AlphaFoldDB" id="A0A271IW70"/>
<dbReference type="PROSITE" id="PS52016">
    <property type="entry name" value="TONB_DEPENDENT_REC_3"/>
    <property type="match status" value="1"/>
</dbReference>
<dbReference type="EMBL" id="MQWD01000001">
    <property type="protein sequence ID" value="PAP75370.1"/>
    <property type="molecule type" value="Genomic_DNA"/>
</dbReference>
<dbReference type="Pfam" id="PF07715">
    <property type="entry name" value="Plug"/>
    <property type="match status" value="1"/>
</dbReference>
<evidence type="ECO:0000313" key="16">
    <source>
        <dbReference type="Proteomes" id="UP000216339"/>
    </source>
</evidence>
<reference evidence="15 16" key="1">
    <citation type="submission" date="2016-11" db="EMBL/GenBank/DDBJ databases">
        <title>Study of marine rhodopsin-containing bacteria.</title>
        <authorList>
            <person name="Yoshizawa S."/>
            <person name="Kumagai Y."/>
            <person name="Kogure K."/>
        </authorList>
    </citation>
    <scope>NUCLEOTIDE SEQUENCE [LARGE SCALE GENOMIC DNA]</scope>
    <source>
        <strain evidence="15 16">SAORIC-28</strain>
    </source>
</reference>
<evidence type="ECO:0000256" key="9">
    <source>
        <dbReference type="ARBA" id="ARBA00023237"/>
    </source>
</evidence>
<dbReference type="GO" id="GO:0044718">
    <property type="term" value="P:siderophore transmembrane transport"/>
    <property type="evidence" value="ECO:0007669"/>
    <property type="project" value="TreeGrafter"/>
</dbReference>
<dbReference type="GO" id="GO:0009279">
    <property type="term" value="C:cell outer membrane"/>
    <property type="evidence" value="ECO:0007669"/>
    <property type="project" value="UniProtKB-SubCell"/>
</dbReference>
<keyword evidence="2 10" id="KW-0813">Transport</keyword>
<keyword evidence="16" id="KW-1185">Reference proteome</keyword>
<dbReference type="InterPro" id="IPR036942">
    <property type="entry name" value="Beta-barrel_TonB_sf"/>
</dbReference>
<evidence type="ECO:0000313" key="15">
    <source>
        <dbReference type="EMBL" id="PAP75370.1"/>
    </source>
</evidence>
<dbReference type="Pfam" id="PF00593">
    <property type="entry name" value="TonB_dep_Rec_b-barrel"/>
    <property type="match status" value="1"/>
</dbReference>
<dbReference type="Gene3D" id="2.40.170.20">
    <property type="entry name" value="TonB-dependent receptor, beta-barrel domain"/>
    <property type="match status" value="1"/>
</dbReference>
<dbReference type="GO" id="GO:0015344">
    <property type="term" value="F:siderophore uptake transmembrane transporter activity"/>
    <property type="evidence" value="ECO:0007669"/>
    <property type="project" value="TreeGrafter"/>
</dbReference>
<sequence>MRPLFILCALWVALPSVASATPLESLAPGKITGRITDAATGEAFPAATVRLEDTTMGASADMDGVYTILNVRPGTYTVVASMVGYKTVRVEGVLVESDRTTTLDFELEEEVYEGEEVIVQARRDLIETDRTTSASYVNAEQIESLPVQEVGDLLQLQAGVAYDAGGRLHLRGGRAGEVAYLVDGIPVSDQFRGGSKVEIENSWIQELQVISGTFNAEYGQAQSGVINVVTRAGNLSSYSGSASGFLGSYATGRDDLYMGVGQPSVDQVNAELNLNGPLRFLPSSSFLVSGRYYSTDGWLYGQRRVRVEDTVPIQRYIQAAQQNASDSENLIGIAIPDSLMTGDGAFVPMNPSTKLSLHGNLSLQPFNGFQLGYSVFVTDEERRSYQDSRRYAPDGQPTIYESGVNHILSGTHVLSPTTFYRVGASYQTNVRSSYLSDNPLDALFQGSPYSANGFAFGGTSNGYSRSSQATMLGKVDFTSQVNRTNLIQTGVEAQFHRVSLDERQTVSDGPVYEDPELRVPDVNTALNNAYTQRPFSLAAYLQDKLEIDEIVLNAGIRFDYWNPNADVPADLEATTDPDDGIRLDTETVPAETSAQLSPRLGLAFPVSDSGVLHVSYGHFFQVPRFSYIFDNSEFEVELGDLETIMGNANLKPERTVAYEIGLQQGVTADWKVELTVYYKDIRNLLGQEIITTRDTKVYARYVNRDYGNTKGVTLSLIRQFQDRFGFTVDYTYQVARGNASDPNSVFFNNQTQPPIEPEKQVLPLDWDQRHSLNGTVILGDPRDWTLSLIGRFHTGQPYTPSNPGSQLSRQFQNSEREPVTFTLDLNFAKTVQIAGQGVRFFARGYNLLDRLNAQSVYSSTGNPFHPYRTLGETEVLLQNPNFSVDEIDRRPDFFQAPRRVVAGMTLSF</sequence>
<dbReference type="InterPro" id="IPR008969">
    <property type="entry name" value="CarboxyPept-like_regulatory"/>
</dbReference>
<comment type="subcellular location">
    <subcellularLocation>
        <location evidence="1 10">Cell outer membrane</location>
        <topology evidence="1 10">Multi-pass membrane protein</topology>
    </subcellularLocation>
</comment>
<dbReference type="InterPro" id="IPR039426">
    <property type="entry name" value="TonB-dep_rcpt-like"/>
</dbReference>
<dbReference type="InterPro" id="IPR037066">
    <property type="entry name" value="Plug_dom_sf"/>
</dbReference>
<comment type="similarity">
    <text evidence="10 11">Belongs to the TonB-dependent receptor family.</text>
</comment>
<keyword evidence="7 10" id="KW-0472">Membrane</keyword>
<organism evidence="15 16">
    <name type="scientific">Rubrivirga marina</name>
    <dbReference type="NCBI Taxonomy" id="1196024"/>
    <lineage>
        <taxon>Bacteria</taxon>
        <taxon>Pseudomonadati</taxon>
        <taxon>Rhodothermota</taxon>
        <taxon>Rhodothermia</taxon>
        <taxon>Rhodothermales</taxon>
        <taxon>Rubricoccaceae</taxon>
        <taxon>Rubrivirga</taxon>
    </lineage>
</organism>
<keyword evidence="4 10" id="KW-0812">Transmembrane</keyword>
<dbReference type="OrthoDB" id="9804995at2"/>
<feature type="chain" id="PRO_5013284054" description="TonB-dependent receptor plug domain-containing protein" evidence="12">
    <location>
        <begin position="21"/>
        <end position="908"/>
    </location>
</feature>
<evidence type="ECO:0000259" key="13">
    <source>
        <dbReference type="Pfam" id="PF00593"/>
    </source>
</evidence>